<keyword evidence="3" id="KW-1185">Reference proteome</keyword>
<name>L9X987_9EURY</name>
<dbReference type="EMBL" id="AOIA01000115">
    <property type="protein sequence ID" value="ELY58285.1"/>
    <property type="molecule type" value="Genomic_DNA"/>
</dbReference>
<sequence length="127" mass="13106">MIGALTVGKKAVTFGYKRFGVPGAVASGGIALAGYVAVRRALQSATESGDVDSAIDATTIEDAVEDDGMGAVTDSEVLEDAIDRDELESDVEMDDVQSSVEDEADAAEAELDDVEDENDADAADDNS</sequence>
<protein>
    <submittedName>
        <fullName evidence="2">Uncharacterized protein</fullName>
    </submittedName>
</protein>
<evidence type="ECO:0000256" key="1">
    <source>
        <dbReference type="SAM" id="MobiDB-lite"/>
    </source>
</evidence>
<reference evidence="2 3" key="1">
    <citation type="journal article" date="2014" name="PLoS Genet.">
        <title>Phylogenetically driven sequencing of extremely halophilic archaea reveals strategies for static and dynamic osmo-response.</title>
        <authorList>
            <person name="Becker E.A."/>
            <person name="Seitzer P.M."/>
            <person name="Tritt A."/>
            <person name="Larsen D."/>
            <person name="Krusor M."/>
            <person name="Yao A.I."/>
            <person name="Wu D."/>
            <person name="Madern D."/>
            <person name="Eisen J.A."/>
            <person name="Darling A.E."/>
            <person name="Facciotti M.T."/>
        </authorList>
    </citation>
    <scope>NUCLEOTIDE SEQUENCE [LARGE SCALE GENOMIC DNA]</scope>
    <source>
        <strain evidence="2 3">DSM 18795</strain>
    </source>
</reference>
<comment type="caution">
    <text evidence="2">The sequence shown here is derived from an EMBL/GenBank/DDBJ whole genome shotgun (WGS) entry which is preliminary data.</text>
</comment>
<dbReference type="PATRIC" id="fig|1227498.3.peg.2456"/>
<dbReference type="RefSeq" id="WP_008423952.1">
    <property type="nucleotide sequence ID" value="NZ_AOIA01000115.1"/>
</dbReference>
<evidence type="ECO:0000313" key="2">
    <source>
        <dbReference type="EMBL" id="ELY58285.1"/>
    </source>
</evidence>
<feature type="region of interest" description="Disordered" evidence="1">
    <location>
        <begin position="66"/>
        <end position="127"/>
    </location>
</feature>
<feature type="compositionally biased region" description="Acidic residues" evidence="1">
    <location>
        <begin position="76"/>
        <end position="127"/>
    </location>
</feature>
<gene>
    <name evidence="2" type="ORF">C492_12659</name>
</gene>
<dbReference type="Proteomes" id="UP000011531">
    <property type="component" value="Unassembled WGS sequence"/>
</dbReference>
<organism evidence="2 3">
    <name type="scientific">Natronococcus jeotgali DSM 18795</name>
    <dbReference type="NCBI Taxonomy" id="1227498"/>
    <lineage>
        <taxon>Archaea</taxon>
        <taxon>Methanobacteriati</taxon>
        <taxon>Methanobacteriota</taxon>
        <taxon>Stenosarchaea group</taxon>
        <taxon>Halobacteria</taxon>
        <taxon>Halobacteriales</taxon>
        <taxon>Natrialbaceae</taxon>
        <taxon>Natronococcus</taxon>
    </lineage>
</organism>
<dbReference type="OrthoDB" id="168411at2157"/>
<accession>L9X987</accession>
<evidence type="ECO:0000313" key="3">
    <source>
        <dbReference type="Proteomes" id="UP000011531"/>
    </source>
</evidence>
<proteinExistence type="predicted"/>
<dbReference type="AlphaFoldDB" id="L9X987"/>